<dbReference type="EMBL" id="JAZGQK010000023">
    <property type="protein sequence ID" value="MEE6261873.1"/>
    <property type="molecule type" value="Genomic_DNA"/>
</dbReference>
<dbReference type="RefSeq" id="WP_331216953.1">
    <property type="nucleotide sequence ID" value="NZ_JAZGQK010000023.1"/>
</dbReference>
<evidence type="ECO:0000313" key="7">
    <source>
        <dbReference type="Proteomes" id="UP001332243"/>
    </source>
</evidence>
<dbReference type="PANTHER" id="PTHR19848:SF8">
    <property type="entry name" value="F-BOX AND WD REPEAT DOMAIN CONTAINING 7"/>
    <property type="match status" value="1"/>
</dbReference>
<dbReference type="PRINTS" id="PR00320">
    <property type="entry name" value="GPROTEINBRPT"/>
</dbReference>
<dbReference type="InterPro" id="IPR019775">
    <property type="entry name" value="WD40_repeat_CS"/>
</dbReference>
<dbReference type="PROSITE" id="PS50294">
    <property type="entry name" value="WD_REPEATS_REGION"/>
    <property type="match status" value="11"/>
</dbReference>
<keyword evidence="2" id="KW-0677">Repeat</keyword>
<dbReference type="SUPFAM" id="SSF50998">
    <property type="entry name" value="Quinoprotein alcohol dehydrogenase-like"/>
    <property type="match status" value="1"/>
</dbReference>
<reference evidence="6 7" key="1">
    <citation type="submission" date="2024-01" db="EMBL/GenBank/DDBJ databases">
        <title>Genome insights into Plantactinospora sonchi sp. nov.</title>
        <authorList>
            <person name="Wang L."/>
        </authorList>
    </citation>
    <scope>NUCLEOTIDE SEQUENCE [LARGE SCALE GENOMIC DNA]</scope>
    <source>
        <strain evidence="6 7">NEAU-QY2</strain>
    </source>
</reference>
<evidence type="ECO:0000256" key="4">
    <source>
        <dbReference type="SAM" id="MobiDB-lite"/>
    </source>
</evidence>
<protein>
    <submittedName>
        <fullName evidence="6">Pentapeptide repeat-containing protein</fullName>
    </submittedName>
</protein>
<feature type="compositionally biased region" description="Basic and acidic residues" evidence="4">
    <location>
        <begin position="69"/>
        <end position="89"/>
    </location>
</feature>
<sequence>MTDREARPEQFVVRIVGPHGVPVGVGTLVGPREILTCAHVVNAALGRPQRSQTLPDAPLTVDFPLLPDEPGRRARVERWTPPPDDRSPGDDIAGLVLVDDGPPAGALPARLAVNLPPTGRTLRVFGYPGRPPRPDGAWVPTALRGQVGGGRLQLDSGPDAALRVQPGYSGSPVYDETTGRVVGMLALAPAASTGDRDSYATAPDRLRLTWPGVLDLRSASYGTGRPGTGRDRAGADRLTVLHVSDPQFGRHHLFGGNGLTPADRPYDALHARLHQDLTGLADRHGLLPDLLVVTGDLAERGLRSEFEQVAACLEALCEAVELPRSRVVVVPGNHDVNRKGCESYFNAEEADEREPVPPYFPKWKQFVAAFKGFYVDVPGVSFTPDEPWTLFEVPDLRVVVAGLNSTMAESHLDTDHYGWLGERQLRWFADRLADYRARGWLRLAAVHHNAVRGAVQDDENLRDADDLDRILGEPGLVHLLLHGHTHDGRLHRLPSGLVALATGSAAVMPDARPAEVPNQYQLVTIERNGFTRYARQYAVGQRRWIGDTRISRTGSEWHDRQSYALTDVDATFPPEEPVDEPADPKLDHVRLGDVMVSTTVQGYEPGRPDDTLFGRVVEATRFRYPLARLDLRPGKRYLRVSNPLPDGDGAGQWAVGVLDAAPTAEAVRQFAGSVHAGFASADPRVRSELVHPGPAASKELVDEARRQGVRLLSFVAYQGLLDLSPLLGRQSDRLANDRIYPPGMYLPQRYRMVDAYAEGDVREGLDGQVCDWLRDDAARLVMVLGDFGRGKTALLRHLAHTLPDVLPDLEPVLVELRSLEKAPSLDELLGQHLIRNQVEDINPAKLRYMIHSGRLALLFDGFDELELRVGYDSAADYLRILLESVTDRAKVVLTSRTQHFRSTRQVRTALGDRIAGLTASRVVVLEDFTTEQIIRFLTNLYGGDGAAAQARYRLITEIEDLLGLARNPRMLAFIAKLDEQRLRDVQQRKGRISAAELYHELVDFWLVGEATRQQHRHGKPSLDEKERLDACTALARRLWASTEPTIALATLSAEVGATLTRLAERGYNADQAAHSVASGSLLVRADDDAFTFVHQSIMEWLVANAAADDLRAGGDSEELRARRLSPLMVDFFGDLAGHTEAARWADRVLADPDTGEVAKQNALAVRTRVGAFVPPGKPVIGERHSLAGLDLRTQDLSGRDLRGADLREADLRRVRLEGVDLSGADLRHADFTGTRLVGGSLRDARLGGSRWFRAALLGTELDVPAPELAAAAVVGQDRATVAVTPPGAALSVAFAPDGALLAMARGHFVEVIDRADNRTIGLLAGHSGPVTSVDWSPDGTRLATASDDGTARIWDTATGQATVTLTGHTARINAVGWSADNAHVATASADDTARIWDATTGQTTTILTGHTDWVRAIAWSPDGTLATASDDKAIRIWDTTTGQTTTILTGHTDWVRAIAWSPDGTLATASDDRTIRIWDTTTGQTTTTLTGHTLWITAIAWSPDGTRLATASDDNTIRIWDTTTGQTTTTLTGQGGRIHAVAWSPDGAQLATSSISGGRIWDTVAGQPLTTLTGETAWVRGVAWSPDGTRIATASDDNTIRTWHLATGRSSTVLTGHHGQVAAVVWSADGTQLATAYDDNTIRVWHLATGRLTGTVAGDNRRVAAVAWSPDGIRIATVHDDAIRIWDTSTGQTTSTLTDHTDGVRALAWAPDGTRLATSSNDATIRIWQTRTGESTTLARHNSLVNEIAWSPDGVHLATSSADGTTRIWDTTTDESTILAGHSRSVSELVWSPDGVHLAISSADGTIRIWDTTAGRPTTTLTGHAGGITAIAWSPDGTHLATSSADGTTRIWDATTAEPLAILVGLPDEGYAVLFPDGSYKLHGDPGDVLWWSIKLCRFAPGELDPYVPEIRRLPDDHPLLSR</sequence>
<evidence type="ECO:0000259" key="5">
    <source>
        <dbReference type="PROSITE" id="PS50837"/>
    </source>
</evidence>
<dbReference type="Gene3D" id="3.40.50.300">
    <property type="entry name" value="P-loop containing nucleotide triphosphate hydrolases"/>
    <property type="match status" value="1"/>
</dbReference>
<keyword evidence="1 3" id="KW-0853">WD repeat</keyword>
<dbReference type="PROSITE" id="PS50837">
    <property type="entry name" value="NACHT"/>
    <property type="match status" value="1"/>
</dbReference>
<feature type="repeat" description="WD" evidence="3">
    <location>
        <begin position="1614"/>
        <end position="1655"/>
    </location>
</feature>
<dbReference type="InterPro" id="IPR007111">
    <property type="entry name" value="NACHT_NTPase"/>
</dbReference>
<dbReference type="PANTHER" id="PTHR19848">
    <property type="entry name" value="WD40 REPEAT PROTEIN"/>
    <property type="match status" value="1"/>
</dbReference>
<dbReference type="InterPro" id="IPR020472">
    <property type="entry name" value="WD40_PAC1"/>
</dbReference>
<dbReference type="SUPFAM" id="SSF82171">
    <property type="entry name" value="DPP6 N-terminal domain-like"/>
    <property type="match status" value="1"/>
</dbReference>
<evidence type="ECO:0000256" key="3">
    <source>
        <dbReference type="PROSITE-ProRule" id="PRU00221"/>
    </source>
</evidence>
<feature type="repeat" description="WD" evidence="3">
    <location>
        <begin position="1738"/>
        <end position="1779"/>
    </location>
</feature>
<dbReference type="InterPro" id="IPR001680">
    <property type="entry name" value="WD40_rpt"/>
</dbReference>
<dbReference type="Pfam" id="PF22739">
    <property type="entry name" value="NA-iREase3"/>
    <property type="match status" value="1"/>
</dbReference>
<dbReference type="InterPro" id="IPR001646">
    <property type="entry name" value="5peptide_repeat"/>
</dbReference>
<dbReference type="SMART" id="SM00320">
    <property type="entry name" value="WD40"/>
    <property type="match status" value="13"/>
</dbReference>
<keyword evidence="7" id="KW-1185">Reference proteome</keyword>
<feature type="repeat" description="WD" evidence="3">
    <location>
        <begin position="1821"/>
        <end position="1862"/>
    </location>
</feature>
<dbReference type="SUPFAM" id="SSF141571">
    <property type="entry name" value="Pentapeptide repeat-like"/>
    <property type="match status" value="1"/>
</dbReference>
<feature type="repeat" description="WD" evidence="3">
    <location>
        <begin position="1323"/>
        <end position="1364"/>
    </location>
</feature>
<dbReference type="SUPFAM" id="SSF56300">
    <property type="entry name" value="Metallo-dependent phosphatases"/>
    <property type="match status" value="1"/>
</dbReference>
<dbReference type="Pfam" id="PF23389">
    <property type="entry name" value="Beta-prop_WDR19_1st"/>
    <property type="match status" value="1"/>
</dbReference>
<dbReference type="InterPro" id="IPR011047">
    <property type="entry name" value="Quinoprotein_ADH-like_sf"/>
</dbReference>
<dbReference type="CDD" id="cd00200">
    <property type="entry name" value="WD40"/>
    <property type="match status" value="2"/>
</dbReference>
<dbReference type="InterPro" id="IPR015943">
    <property type="entry name" value="WD40/YVTN_repeat-like_dom_sf"/>
</dbReference>
<feature type="region of interest" description="Disordered" evidence="4">
    <location>
        <begin position="50"/>
        <end position="90"/>
    </location>
</feature>
<feature type="repeat" description="WD" evidence="3">
    <location>
        <begin position="1407"/>
        <end position="1447"/>
    </location>
</feature>
<name>A0ABU7RZG1_9ACTN</name>
<dbReference type="InterPro" id="IPR009003">
    <property type="entry name" value="Peptidase_S1_PA"/>
</dbReference>
<organism evidence="6 7">
    <name type="scientific">Plantactinospora sonchi</name>
    <dbReference type="NCBI Taxonomy" id="1544735"/>
    <lineage>
        <taxon>Bacteria</taxon>
        <taxon>Bacillati</taxon>
        <taxon>Actinomycetota</taxon>
        <taxon>Actinomycetes</taxon>
        <taxon>Micromonosporales</taxon>
        <taxon>Micromonosporaceae</taxon>
        <taxon>Plantactinospora</taxon>
    </lineage>
</organism>
<dbReference type="Pfam" id="PF00400">
    <property type="entry name" value="WD40"/>
    <property type="match status" value="9"/>
</dbReference>
<feature type="repeat" description="WD" evidence="3">
    <location>
        <begin position="1489"/>
        <end position="1530"/>
    </location>
</feature>
<dbReference type="InterPro" id="IPR057855">
    <property type="entry name" value="Beta-prop_WDR19_1st"/>
</dbReference>
<dbReference type="InterPro" id="IPR029052">
    <property type="entry name" value="Metallo-depent_PP-like"/>
</dbReference>
<evidence type="ECO:0000256" key="1">
    <source>
        <dbReference type="ARBA" id="ARBA00022574"/>
    </source>
</evidence>
<dbReference type="Gene3D" id="2.160.20.80">
    <property type="entry name" value="E3 ubiquitin-protein ligase SopA"/>
    <property type="match status" value="1"/>
</dbReference>
<dbReference type="Pfam" id="PF05729">
    <property type="entry name" value="NACHT"/>
    <property type="match status" value="1"/>
</dbReference>
<feature type="domain" description="NACHT" evidence="5">
    <location>
        <begin position="779"/>
        <end position="897"/>
    </location>
</feature>
<feature type="repeat" description="WD" evidence="3">
    <location>
        <begin position="1572"/>
        <end position="1613"/>
    </location>
</feature>
<proteinExistence type="predicted"/>
<dbReference type="Proteomes" id="UP001332243">
    <property type="component" value="Unassembled WGS sequence"/>
</dbReference>
<dbReference type="PROSITE" id="PS50082">
    <property type="entry name" value="WD_REPEATS_2"/>
    <property type="match status" value="12"/>
</dbReference>
<dbReference type="Gene3D" id="3.60.21.10">
    <property type="match status" value="1"/>
</dbReference>
<accession>A0ABU7RZG1</accession>
<feature type="repeat" description="WD" evidence="3">
    <location>
        <begin position="1448"/>
        <end position="1488"/>
    </location>
</feature>
<dbReference type="PROSITE" id="PS00678">
    <property type="entry name" value="WD_REPEATS_1"/>
    <property type="match status" value="7"/>
</dbReference>
<dbReference type="SUPFAM" id="SSF52540">
    <property type="entry name" value="P-loop containing nucleoside triphosphate hydrolases"/>
    <property type="match status" value="1"/>
</dbReference>
<feature type="repeat" description="WD" evidence="3">
    <location>
        <begin position="1697"/>
        <end position="1738"/>
    </location>
</feature>
<dbReference type="Gene3D" id="2.130.10.10">
    <property type="entry name" value="YVTN repeat-like/Quinoprotein amine dehydrogenase"/>
    <property type="match status" value="6"/>
</dbReference>
<feature type="repeat" description="WD" evidence="3">
    <location>
        <begin position="1365"/>
        <end position="1406"/>
    </location>
</feature>
<gene>
    <name evidence="6" type="ORF">V1633_25640</name>
</gene>
<dbReference type="InterPro" id="IPR027417">
    <property type="entry name" value="P-loop_NTPase"/>
</dbReference>
<dbReference type="InterPro" id="IPR004843">
    <property type="entry name" value="Calcineurin-like_PHP"/>
</dbReference>
<dbReference type="InterPro" id="IPR054571">
    <property type="entry name" value="NA-iREase3_dom"/>
</dbReference>
<dbReference type="Pfam" id="PF13365">
    <property type="entry name" value="Trypsin_2"/>
    <property type="match status" value="1"/>
</dbReference>
<dbReference type="SUPFAM" id="SSF50494">
    <property type="entry name" value="Trypsin-like serine proteases"/>
    <property type="match status" value="1"/>
</dbReference>
<comment type="caution">
    <text evidence="6">The sequence shown here is derived from an EMBL/GenBank/DDBJ whole genome shotgun (WGS) entry which is preliminary data.</text>
</comment>
<feature type="repeat" description="WD" evidence="3">
    <location>
        <begin position="1656"/>
        <end position="1696"/>
    </location>
</feature>
<evidence type="ECO:0000313" key="6">
    <source>
        <dbReference type="EMBL" id="MEE6261873.1"/>
    </source>
</evidence>
<dbReference type="Pfam" id="PF00149">
    <property type="entry name" value="Metallophos"/>
    <property type="match status" value="1"/>
</dbReference>
<evidence type="ECO:0000256" key="2">
    <source>
        <dbReference type="ARBA" id="ARBA00022737"/>
    </source>
</evidence>
<dbReference type="Pfam" id="PF00805">
    <property type="entry name" value="Pentapeptide"/>
    <property type="match status" value="1"/>
</dbReference>
<feature type="repeat" description="WD" evidence="3">
    <location>
        <begin position="1779"/>
        <end position="1820"/>
    </location>
</feature>